<feature type="compositionally biased region" description="Basic and acidic residues" evidence="1">
    <location>
        <begin position="43"/>
        <end position="58"/>
    </location>
</feature>
<evidence type="ECO:0000313" key="3">
    <source>
        <dbReference type="Proteomes" id="UP000324222"/>
    </source>
</evidence>
<comment type="caution">
    <text evidence="2">The sequence shown here is derived from an EMBL/GenBank/DDBJ whole genome shotgun (WGS) entry which is preliminary data.</text>
</comment>
<dbReference type="Proteomes" id="UP000324222">
    <property type="component" value="Unassembled WGS sequence"/>
</dbReference>
<reference evidence="2 3" key="1">
    <citation type="submission" date="2019-05" db="EMBL/GenBank/DDBJ databases">
        <title>Another draft genome of Portunus trituberculatus and its Hox gene families provides insights of decapod evolution.</title>
        <authorList>
            <person name="Jeong J.-H."/>
            <person name="Song I."/>
            <person name="Kim S."/>
            <person name="Choi T."/>
            <person name="Kim D."/>
            <person name="Ryu S."/>
            <person name="Kim W."/>
        </authorList>
    </citation>
    <scope>NUCLEOTIDE SEQUENCE [LARGE SCALE GENOMIC DNA]</scope>
    <source>
        <tissue evidence="2">Muscle</tissue>
    </source>
</reference>
<feature type="region of interest" description="Disordered" evidence="1">
    <location>
        <begin position="37"/>
        <end position="102"/>
    </location>
</feature>
<protein>
    <submittedName>
        <fullName evidence="2">Uncharacterized protein</fullName>
    </submittedName>
</protein>
<keyword evidence="3" id="KW-1185">Reference proteome</keyword>
<dbReference type="AlphaFoldDB" id="A0A5B7DV97"/>
<dbReference type="EMBL" id="VSRR010001453">
    <property type="protein sequence ID" value="MPC25378.1"/>
    <property type="molecule type" value="Genomic_DNA"/>
</dbReference>
<sequence>MIREPGSVPFQLDRSCVTGALNAVAVCMQTLTVPHVEGVAGSREGESERQAGRAEGPKGRKGRCKDIPYIALGRNDGGLRRGQHRRRRGEVAGCWHGTAPEQ</sequence>
<organism evidence="2 3">
    <name type="scientific">Portunus trituberculatus</name>
    <name type="common">Swimming crab</name>
    <name type="synonym">Neptunus trituberculatus</name>
    <dbReference type="NCBI Taxonomy" id="210409"/>
    <lineage>
        <taxon>Eukaryota</taxon>
        <taxon>Metazoa</taxon>
        <taxon>Ecdysozoa</taxon>
        <taxon>Arthropoda</taxon>
        <taxon>Crustacea</taxon>
        <taxon>Multicrustacea</taxon>
        <taxon>Malacostraca</taxon>
        <taxon>Eumalacostraca</taxon>
        <taxon>Eucarida</taxon>
        <taxon>Decapoda</taxon>
        <taxon>Pleocyemata</taxon>
        <taxon>Brachyura</taxon>
        <taxon>Eubrachyura</taxon>
        <taxon>Portunoidea</taxon>
        <taxon>Portunidae</taxon>
        <taxon>Portuninae</taxon>
        <taxon>Portunus</taxon>
    </lineage>
</organism>
<proteinExistence type="predicted"/>
<evidence type="ECO:0000256" key="1">
    <source>
        <dbReference type="SAM" id="MobiDB-lite"/>
    </source>
</evidence>
<gene>
    <name evidence="2" type="ORF">E2C01_018487</name>
</gene>
<accession>A0A5B7DV97</accession>
<name>A0A5B7DV97_PORTR</name>
<evidence type="ECO:0000313" key="2">
    <source>
        <dbReference type="EMBL" id="MPC25378.1"/>
    </source>
</evidence>